<evidence type="ECO:0000256" key="2">
    <source>
        <dbReference type="ARBA" id="ARBA00005675"/>
    </source>
</evidence>
<keyword evidence="7 9" id="KW-1133">Transmembrane helix</keyword>
<feature type="transmembrane region" description="Helical" evidence="9">
    <location>
        <begin position="693"/>
        <end position="716"/>
    </location>
</feature>
<dbReference type="PRINTS" id="PR00120">
    <property type="entry name" value="HATPASE"/>
</dbReference>
<dbReference type="InterPro" id="IPR006068">
    <property type="entry name" value="ATPase_P-typ_cation-transptr_C"/>
</dbReference>
<evidence type="ECO:0000313" key="12">
    <source>
        <dbReference type="Proteomes" id="UP000756860"/>
    </source>
</evidence>
<keyword evidence="6" id="KW-1278">Translocase</keyword>
<feature type="transmembrane region" description="Helical" evidence="9">
    <location>
        <begin position="869"/>
        <end position="887"/>
    </location>
</feature>
<feature type="transmembrane region" description="Helical" evidence="9">
    <location>
        <begin position="51"/>
        <end position="73"/>
    </location>
</feature>
<dbReference type="PANTHER" id="PTHR43294:SF20">
    <property type="entry name" value="P-TYPE ATPASE"/>
    <property type="match status" value="1"/>
</dbReference>
<evidence type="ECO:0000256" key="6">
    <source>
        <dbReference type="ARBA" id="ARBA00022967"/>
    </source>
</evidence>
<dbReference type="Pfam" id="PF00122">
    <property type="entry name" value="E1-E2_ATPase"/>
    <property type="match status" value="1"/>
</dbReference>
<dbReference type="Proteomes" id="UP000756860">
    <property type="component" value="Unassembled WGS sequence"/>
</dbReference>
<dbReference type="InterPro" id="IPR059000">
    <property type="entry name" value="ATPase_P-type_domA"/>
</dbReference>
<dbReference type="InterPro" id="IPR023299">
    <property type="entry name" value="ATPase_P-typ_cyto_dom_N"/>
</dbReference>
<dbReference type="Gene3D" id="3.40.1110.10">
    <property type="entry name" value="Calcium-transporting ATPase, cytoplasmic domain N"/>
    <property type="match status" value="1"/>
</dbReference>
<keyword evidence="8 9" id="KW-0472">Membrane</keyword>
<dbReference type="SFLD" id="SFLDS00003">
    <property type="entry name" value="Haloacid_Dehalogenase"/>
    <property type="match status" value="1"/>
</dbReference>
<keyword evidence="12" id="KW-1185">Reference proteome</keyword>
<dbReference type="InterPro" id="IPR023298">
    <property type="entry name" value="ATPase_P-typ_TM_dom_sf"/>
</dbReference>
<evidence type="ECO:0000256" key="4">
    <source>
        <dbReference type="ARBA" id="ARBA00022741"/>
    </source>
</evidence>
<dbReference type="InterPro" id="IPR008250">
    <property type="entry name" value="ATPase_P-typ_transduc_dom_A_sf"/>
</dbReference>
<dbReference type="RefSeq" id="WP_214174417.1">
    <property type="nucleotide sequence ID" value="NZ_JAHCVK010000001.1"/>
</dbReference>
<keyword evidence="4" id="KW-0547">Nucleotide-binding</keyword>
<evidence type="ECO:0000256" key="5">
    <source>
        <dbReference type="ARBA" id="ARBA00022840"/>
    </source>
</evidence>
<dbReference type="InterPro" id="IPR018303">
    <property type="entry name" value="ATPase_P-typ_P_site"/>
</dbReference>
<comment type="similarity">
    <text evidence="2">Belongs to the cation transport ATPase (P-type) (TC 3.A.3) family. Type IIA subfamily.</text>
</comment>
<reference evidence="11 12" key="1">
    <citation type="submission" date="2021-05" db="EMBL/GenBank/DDBJ databases">
        <title>The draft genome of Geobacter luticola JCM 17780.</title>
        <authorList>
            <person name="Xu Z."/>
            <person name="Masuda Y."/>
            <person name="Itoh H."/>
            <person name="Senoo K."/>
        </authorList>
    </citation>
    <scope>NUCLEOTIDE SEQUENCE [LARGE SCALE GENOMIC DNA]</scope>
    <source>
        <strain evidence="11 12">JCM 17780</strain>
    </source>
</reference>
<feature type="transmembrane region" description="Helical" evidence="9">
    <location>
        <begin position="270"/>
        <end position="300"/>
    </location>
</feature>
<dbReference type="SFLD" id="SFLDF00027">
    <property type="entry name" value="p-type_atpase"/>
    <property type="match status" value="1"/>
</dbReference>
<feature type="transmembrane region" description="Helical" evidence="9">
    <location>
        <begin position="761"/>
        <end position="785"/>
    </location>
</feature>
<evidence type="ECO:0000256" key="1">
    <source>
        <dbReference type="ARBA" id="ARBA00004141"/>
    </source>
</evidence>
<organism evidence="11 12">
    <name type="scientific">Geomobilimonas luticola</name>
    <dbReference type="NCBI Taxonomy" id="1114878"/>
    <lineage>
        <taxon>Bacteria</taxon>
        <taxon>Pseudomonadati</taxon>
        <taxon>Thermodesulfobacteriota</taxon>
        <taxon>Desulfuromonadia</taxon>
        <taxon>Geobacterales</taxon>
        <taxon>Geobacteraceae</taxon>
        <taxon>Geomobilimonas</taxon>
    </lineage>
</organism>
<dbReference type="Pfam" id="PF00690">
    <property type="entry name" value="Cation_ATPase_N"/>
    <property type="match status" value="1"/>
</dbReference>
<dbReference type="SMART" id="SM00831">
    <property type="entry name" value="Cation_ATPase_N"/>
    <property type="match status" value="1"/>
</dbReference>
<comment type="subcellular location">
    <subcellularLocation>
        <location evidence="1">Membrane</location>
        <topology evidence="1">Multi-pass membrane protein</topology>
    </subcellularLocation>
</comment>
<evidence type="ECO:0000259" key="10">
    <source>
        <dbReference type="SMART" id="SM00831"/>
    </source>
</evidence>
<dbReference type="SUPFAM" id="SSF81660">
    <property type="entry name" value="Metal cation-transporting ATPase, ATP-binding domain N"/>
    <property type="match status" value="1"/>
</dbReference>
<dbReference type="PANTHER" id="PTHR43294">
    <property type="entry name" value="SODIUM/POTASSIUM-TRANSPORTING ATPASE SUBUNIT ALPHA"/>
    <property type="match status" value="1"/>
</dbReference>
<feature type="transmembrane region" description="Helical" evidence="9">
    <location>
        <begin position="834"/>
        <end position="857"/>
    </location>
</feature>
<protein>
    <submittedName>
        <fullName evidence="11">HAD-IC family P-type ATPase</fullName>
    </submittedName>
</protein>
<sequence>MNKITVPWAMPGEDVLRESGGSHGGLNDEAVRQRLTHFGNNTLAAKDQEPWYLLFLEQFANPLVYMLIGAAAVKGYLKGLVDALVIAAALLIMAIIGFAQEMKARSAMAALLKLSAPKAKVRRNGTTQLLDAVKIVPGDLLVLEAGDRVAADARLLDSANFRVNESTLTGESMPVEKSVKAVAPDAAIHDRKNMVFMGATVSSGRAVAVVTSTGMNTEIGRIADAIRSAKRDKTPLQQNVEKLGHSLIWVVVGACVMLAVAGLLRDMSWIEVLLLAVAAAVSGIPEGLPAAVTVVLAICVNRMAGRNVIIRKLTAVETLGTATIICSDKTGTLTLNQMTVRGIWTGGRQISVSGSGYEPAGSFDLNGEPIAPEGDQELMHVLRVGALCNDAILDQGANGWDIIGDPTEGALLAVAGKAGLHKNEQEEVQPRLDEIPFESEKQFMVTLHAEDGQRMAYIKGSVEKVLPMCTGVVMAGKEMPITDEIREAVLAANRSMASQALRVLALAVASYPVELGKLEPESLEGRLVLIGLVGMIDPPREEAKLAIHQCKQAGIRVAMITGDNPLTARAIASQLGICLPDDPALVGHEIEAMTDEQLLVNTRSHNVYARIEPLHKLRIVNTFKRDGHIAAMTGDGVNDAPALEAAGIGVAMGITGTDVAKEAADMVLADDNFASIVAGVEEGRIVFNRLRNVTFFLLLACCAELLTLFLSVALYGESPLEPIQILWVNLVTGAMVAIPLGMEPGVGNELQQPPRDSRVGLLYPGMLMRIVVAGVSMSILFTWIFHHAPLPVGIDGETAHEIRQTVTFTGIVVFEWLFAFQARSTERGVMRLGIFSNPWLLVCMVLGLGMQLLVIYLPLANKIFHTHPLSAIELCWTLMPGVIAVIIEGIRKGVAPHLYDRGQWRMNG</sequence>
<dbReference type="PRINTS" id="PR00119">
    <property type="entry name" value="CATATPASE"/>
</dbReference>
<accession>A0ABS5SBD3</accession>
<keyword evidence="3 9" id="KW-0812">Transmembrane</keyword>
<dbReference type="Pfam" id="PF00689">
    <property type="entry name" value="Cation_ATPase_C"/>
    <property type="match status" value="1"/>
</dbReference>
<dbReference type="EMBL" id="JAHCVK010000001">
    <property type="protein sequence ID" value="MBT0652475.1"/>
    <property type="molecule type" value="Genomic_DNA"/>
</dbReference>
<dbReference type="Pfam" id="PF08282">
    <property type="entry name" value="Hydrolase_3"/>
    <property type="match status" value="1"/>
</dbReference>
<feature type="transmembrane region" description="Helical" evidence="9">
    <location>
        <begin position="722"/>
        <end position="740"/>
    </location>
</feature>
<proteinExistence type="inferred from homology"/>
<evidence type="ECO:0000256" key="3">
    <source>
        <dbReference type="ARBA" id="ARBA00022692"/>
    </source>
</evidence>
<dbReference type="InterPro" id="IPR023214">
    <property type="entry name" value="HAD_sf"/>
</dbReference>
<keyword evidence="5" id="KW-0067">ATP-binding</keyword>
<dbReference type="Gene3D" id="2.70.150.10">
    <property type="entry name" value="Calcium-transporting ATPase, cytoplasmic transduction domain A"/>
    <property type="match status" value="1"/>
</dbReference>
<dbReference type="Pfam" id="PF13246">
    <property type="entry name" value="Cation_ATPase"/>
    <property type="match status" value="1"/>
</dbReference>
<dbReference type="InterPro" id="IPR036412">
    <property type="entry name" value="HAD-like_sf"/>
</dbReference>
<comment type="caution">
    <text evidence="11">The sequence shown here is derived from an EMBL/GenBank/DDBJ whole genome shotgun (WGS) entry which is preliminary data.</text>
</comment>
<feature type="domain" description="Cation-transporting P-type ATPase N-terminal" evidence="10">
    <location>
        <begin position="6"/>
        <end position="79"/>
    </location>
</feature>
<dbReference type="NCBIfam" id="TIGR01494">
    <property type="entry name" value="ATPase_P-type"/>
    <property type="match status" value="2"/>
</dbReference>
<feature type="transmembrane region" description="Helical" evidence="9">
    <location>
        <begin position="246"/>
        <end position="264"/>
    </location>
</feature>
<dbReference type="InterPro" id="IPR044492">
    <property type="entry name" value="P_typ_ATPase_HD_dom"/>
</dbReference>
<name>A0ABS5SBD3_9BACT</name>
<feature type="transmembrane region" description="Helical" evidence="9">
    <location>
        <begin position="805"/>
        <end position="822"/>
    </location>
</feature>
<dbReference type="Gene3D" id="3.40.50.1000">
    <property type="entry name" value="HAD superfamily/HAD-like"/>
    <property type="match status" value="1"/>
</dbReference>
<dbReference type="InterPro" id="IPR001757">
    <property type="entry name" value="P_typ_ATPase"/>
</dbReference>
<dbReference type="SFLD" id="SFLDG00002">
    <property type="entry name" value="C1.7:_P-type_atpase_like"/>
    <property type="match status" value="1"/>
</dbReference>
<evidence type="ECO:0000256" key="7">
    <source>
        <dbReference type="ARBA" id="ARBA00022989"/>
    </source>
</evidence>
<dbReference type="Gene3D" id="1.20.1110.10">
    <property type="entry name" value="Calcium-transporting ATPase, transmembrane domain"/>
    <property type="match status" value="1"/>
</dbReference>
<gene>
    <name evidence="11" type="ORF">KI810_05365</name>
</gene>
<evidence type="ECO:0000313" key="11">
    <source>
        <dbReference type="EMBL" id="MBT0652475.1"/>
    </source>
</evidence>
<evidence type="ECO:0000256" key="9">
    <source>
        <dbReference type="SAM" id="Phobius"/>
    </source>
</evidence>
<dbReference type="InterPro" id="IPR050510">
    <property type="entry name" value="Cation_transp_ATPase_P-type"/>
</dbReference>
<dbReference type="InterPro" id="IPR004014">
    <property type="entry name" value="ATPase_P-typ_cation-transptr_N"/>
</dbReference>
<evidence type="ECO:0000256" key="8">
    <source>
        <dbReference type="ARBA" id="ARBA00023136"/>
    </source>
</evidence>
<dbReference type="PROSITE" id="PS00154">
    <property type="entry name" value="ATPASE_E1_E2"/>
    <property type="match status" value="1"/>
</dbReference>
<dbReference type="SUPFAM" id="SSF81665">
    <property type="entry name" value="Calcium ATPase, transmembrane domain M"/>
    <property type="match status" value="1"/>
</dbReference>
<dbReference type="SUPFAM" id="SSF81653">
    <property type="entry name" value="Calcium ATPase, transduction domain A"/>
    <property type="match status" value="1"/>
</dbReference>
<feature type="transmembrane region" description="Helical" evidence="9">
    <location>
        <begin position="79"/>
        <end position="99"/>
    </location>
</feature>
<dbReference type="SUPFAM" id="SSF56784">
    <property type="entry name" value="HAD-like"/>
    <property type="match status" value="1"/>
</dbReference>